<dbReference type="EMBL" id="CP109109">
    <property type="protein sequence ID" value="WSB99570.1"/>
    <property type="molecule type" value="Genomic_DNA"/>
</dbReference>
<sequence>MQQRRRIRGAGGSAGATGATEQTENTEDTNGTRSTGSTGGAGYAGDADSTTGTGPGPGPGPGHIRGIAARAKGPRRLTALAGLTALTLAALTTASSTLHATAPTSGGPGLAVDSPLGPCRIAPNPAVQMSEGLPTPAGYSRSTGKIRALNLMIDFPDAPGPGKALDRLSEFFPKTSQWFRTSSYGRLDYRPEAPLRDWVRMPLPFAEYGIGRGSPYEPGYRKLVDDIVAVTDPEVDFSSYDLVNVLVTPNAGPSALDTVLSVTFSGNPDAPQADGAPLSNTSFVYSRQDDGSGSYADTGYRVLPHENGHVFGLPDLYTVDGGGSVGHWDIMSEDWGANNDLLGWHKWKLGWLDDEQIRCASRAGSSDHVLGPLATTGGPKLAFVPISKESGYAVEVRTREGNDEAVCEPGVLIYRVDSGVDTGRGPITVADSKPNSGGCTRRPNVHAELSDAPYRPGQTFTDLENGIRISVLTQEQDGSFTIRVRRS</sequence>
<keyword evidence="2" id="KW-1185">Reference proteome</keyword>
<evidence type="ECO:0000313" key="2">
    <source>
        <dbReference type="Proteomes" id="UP001348369"/>
    </source>
</evidence>
<keyword evidence="1" id="KW-0378">Hydrolase</keyword>
<evidence type="ECO:0000313" key="1">
    <source>
        <dbReference type="EMBL" id="WSB99570.1"/>
    </source>
</evidence>
<reference evidence="1" key="1">
    <citation type="submission" date="2022-10" db="EMBL/GenBank/DDBJ databases">
        <title>The complete genomes of actinobacterial strains from the NBC collection.</title>
        <authorList>
            <person name="Joergensen T.S."/>
            <person name="Alvarez Arevalo M."/>
            <person name="Sterndorff E.B."/>
            <person name="Faurdal D."/>
            <person name="Vuksanovic O."/>
            <person name="Mourched A.-S."/>
            <person name="Charusanti P."/>
            <person name="Shaw S."/>
            <person name="Blin K."/>
            <person name="Weber T."/>
        </authorList>
    </citation>
    <scope>NUCLEOTIDE SEQUENCE</scope>
    <source>
        <strain evidence="1">NBC 01771</strain>
    </source>
</reference>
<gene>
    <name evidence="1" type="ORF">OG835_22905</name>
</gene>
<accession>A0ACD4ZN11</accession>
<proteinExistence type="predicted"/>
<keyword evidence="1" id="KW-0645">Protease</keyword>
<protein>
    <submittedName>
        <fullName evidence="1">M6 family metalloprotease domain-containing protein</fullName>
    </submittedName>
</protein>
<organism evidence="1 2">
    <name type="scientific">Streptomyces scopuliridis</name>
    <dbReference type="NCBI Taxonomy" id="452529"/>
    <lineage>
        <taxon>Bacteria</taxon>
        <taxon>Bacillati</taxon>
        <taxon>Actinomycetota</taxon>
        <taxon>Actinomycetes</taxon>
        <taxon>Kitasatosporales</taxon>
        <taxon>Streptomycetaceae</taxon>
        <taxon>Streptomyces</taxon>
    </lineage>
</organism>
<keyword evidence="1" id="KW-0482">Metalloprotease</keyword>
<name>A0ACD4ZN11_9ACTN</name>
<dbReference type="Proteomes" id="UP001348369">
    <property type="component" value="Chromosome"/>
</dbReference>